<reference evidence="2 3" key="1">
    <citation type="submission" date="2018-07" db="EMBL/GenBank/DDBJ databases">
        <title>The draft genome of Phyllobacterium salinisoli.</title>
        <authorList>
            <person name="Liu L."/>
            <person name="Li L."/>
            <person name="Zhang X."/>
            <person name="Liang L."/>
        </authorList>
    </citation>
    <scope>NUCLEOTIDE SEQUENCE [LARGE SCALE GENOMIC DNA]</scope>
    <source>
        <strain evidence="2 3">LLAN61</strain>
    </source>
</reference>
<keyword evidence="3" id="KW-1185">Reference proteome</keyword>
<proteinExistence type="predicted"/>
<feature type="domain" description="AB hydrolase-1" evidence="1">
    <location>
        <begin position="31"/>
        <end position="243"/>
    </location>
</feature>
<dbReference type="InterPro" id="IPR000073">
    <property type="entry name" value="AB_hydrolase_1"/>
</dbReference>
<gene>
    <name evidence="2" type="ORF">DUT91_20280</name>
</gene>
<keyword evidence="2" id="KW-0378">Hydrolase</keyword>
<organism evidence="2 3">
    <name type="scientific">Phyllobacterium salinisoli</name>
    <dbReference type="NCBI Taxonomy" id="1899321"/>
    <lineage>
        <taxon>Bacteria</taxon>
        <taxon>Pseudomonadati</taxon>
        <taxon>Pseudomonadota</taxon>
        <taxon>Alphaproteobacteria</taxon>
        <taxon>Hyphomicrobiales</taxon>
        <taxon>Phyllobacteriaceae</taxon>
        <taxon>Phyllobacterium</taxon>
    </lineage>
</organism>
<dbReference type="PANTHER" id="PTHR37017">
    <property type="entry name" value="AB HYDROLASE-1 DOMAIN-CONTAINING PROTEIN-RELATED"/>
    <property type="match status" value="1"/>
</dbReference>
<dbReference type="InterPro" id="IPR052897">
    <property type="entry name" value="Sec-Metab_Biosynth_Hydrolase"/>
</dbReference>
<dbReference type="AlphaFoldDB" id="A0A368K251"/>
<dbReference type="Proteomes" id="UP000253420">
    <property type="component" value="Unassembled WGS sequence"/>
</dbReference>
<dbReference type="SUPFAM" id="SSF53474">
    <property type="entry name" value="alpha/beta-Hydrolases"/>
    <property type="match status" value="1"/>
</dbReference>
<protein>
    <submittedName>
        <fullName evidence="2">Alpha/beta hydrolase</fullName>
    </submittedName>
</protein>
<evidence type="ECO:0000313" key="2">
    <source>
        <dbReference type="EMBL" id="RCS22060.1"/>
    </source>
</evidence>
<dbReference type="InterPro" id="IPR029058">
    <property type="entry name" value="AB_hydrolase_fold"/>
</dbReference>
<dbReference type="GO" id="GO:0016787">
    <property type="term" value="F:hydrolase activity"/>
    <property type="evidence" value="ECO:0007669"/>
    <property type="project" value="UniProtKB-KW"/>
</dbReference>
<name>A0A368K251_9HYPH</name>
<comment type="caution">
    <text evidence="2">The sequence shown here is derived from an EMBL/GenBank/DDBJ whole genome shotgun (WGS) entry which is preliminary data.</text>
</comment>
<dbReference type="Pfam" id="PF12697">
    <property type="entry name" value="Abhydrolase_6"/>
    <property type="match status" value="1"/>
</dbReference>
<sequence>MRSWIDSISYACIKQSIAFCNHLEENPMATFVIVHGAWTGAWGWDRVAEQLRASGHVVHVPTLSGLGERSHLALLPITLSTHIEDIVNEMVWHDLNDVVLVAHSYGGFVATGVVERAAERIASIVYLDAFIPSNGQSFEDIMGNKLTGPVVPVPEIGDNEYATGAERDRVAALATPQPTGTFTERLKVTGAYLKIARKAYILATGWDGFGSIAAPLRKDPAWKVYELPCGHDVPLLMPKELAELLEKV</sequence>
<evidence type="ECO:0000313" key="3">
    <source>
        <dbReference type="Proteomes" id="UP000253420"/>
    </source>
</evidence>
<dbReference type="Gene3D" id="3.40.50.1820">
    <property type="entry name" value="alpha/beta hydrolase"/>
    <property type="match status" value="1"/>
</dbReference>
<dbReference type="PANTHER" id="PTHR37017:SF11">
    <property type="entry name" value="ESTERASE_LIPASE_THIOESTERASE DOMAIN-CONTAINING PROTEIN"/>
    <property type="match status" value="1"/>
</dbReference>
<evidence type="ECO:0000259" key="1">
    <source>
        <dbReference type="Pfam" id="PF12697"/>
    </source>
</evidence>
<accession>A0A368K251</accession>
<dbReference type="EMBL" id="QOZG01000010">
    <property type="protein sequence ID" value="RCS22060.1"/>
    <property type="molecule type" value="Genomic_DNA"/>
</dbReference>